<dbReference type="EMBL" id="CP103840">
    <property type="protein sequence ID" value="WOB24779.1"/>
    <property type="molecule type" value="Genomic_DNA"/>
</dbReference>
<proteinExistence type="predicted"/>
<organism evidence="2 3">
    <name type="scientific">Xanthomonas dyei</name>
    <dbReference type="NCBI Taxonomy" id="743699"/>
    <lineage>
        <taxon>Bacteria</taxon>
        <taxon>Pseudomonadati</taxon>
        <taxon>Pseudomonadota</taxon>
        <taxon>Gammaproteobacteria</taxon>
        <taxon>Lysobacterales</taxon>
        <taxon>Lysobacteraceae</taxon>
        <taxon>Xanthomonas</taxon>
    </lineage>
</organism>
<keyword evidence="1" id="KW-0472">Membrane</keyword>
<accession>A0ABZ0D3H8</accession>
<name>A0ABZ0D3H8_9XANT</name>
<protein>
    <submittedName>
        <fullName evidence="2">Uncharacterized protein</fullName>
    </submittedName>
</protein>
<evidence type="ECO:0000256" key="1">
    <source>
        <dbReference type="SAM" id="Phobius"/>
    </source>
</evidence>
<reference evidence="2 3" key="1">
    <citation type="submission" date="2022-08" db="EMBL/GenBank/DDBJ databases">
        <title>Whole genome sequencing-based tracing of a 2022 introduction and outbreak of Xanthomonas hortorum pv. pelargonii.</title>
        <authorList>
            <person name="Iruegas-Bocardo F."/>
            <person name="Weisberg A.K."/>
            <person name="Riutta E.R."/>
            <person name="Kilday K."/>
            <person name="Bonkowski J.C."/>
            <person name="Creswell T."/>
            <person name="Daughtrey M.L."/>
            <person name="Rane K."/>
            <person name="Grunwald N.J."/>
            <person name="Chang J.H."/>
            <person name="Putnam M.L."/>
        </authorList>
    </citation>
    <scope>NUCLEOTIDE SEQUENCE [LARGE SCALE GENOMIC DNA]</scope>
    <source>
        <strain evidence="2 3">22-325</strain>
    </source>
</reference>
<dbReference type="Proteomes" id="UP001304534">
    <property type="component" value="Chromosome"/>
</dbReference>
<keyword evidence="1" id="KW-1133">Transmembrane helix</keyword>
<feature type="transmembrane region" description="Helical" evidence="1">
    <location>
        <begin position="29"/>
        <end position="50"/>
    </location>
</feature>
<keyword evidence="3" id="KW-1185">Reference proteome</keyword>
<dbReference type="GeneID" id="95584871"/>
<sequence length="85" mass="9518">MNVAALLSLMTWTAAAAFFADVARRCWIVSAWSLLPLATIAALICAWVAIDKCISIYRSARHKRTPADFIRPNTSFPEQPRRGIR</sequence>
<evidence type="ECO:0000313" key="2">
    <source>
        <dbReference type="EMBL" id="WOB24779.1"/>
    </source>
</evidence>
<dbReference type="RefSeq" id="WP_316686309.1">
    <property type="nucleotide sequence ID" value="NZ_CP103837.1"/>
</dbReference>
<evidence type="ECO:0000313" key="3">
    <source>
        <dbReference type="Proteomes" id="UP001304534"/>
    </source>
</evidence>
<gene>
    <name evidence="2" type="ORF">NYR99_13315</name>
</gene>
<keyword evidence="1" id="KW-0812">Transmembrane</keyword>